<keyword evidence="1" id="KW-0134">Cell wall</keyword>
<feature type="domain" description="Gram-positive cocci surface proteins LPxTG" evidence="7">
    <location>
        <begin position="481"/>
        <end position="509"/>
    </location>
</feature>
<dbReference type="STRING" id="1423735.FC15_GL000815"/>
<dbReference type="EMBL" id="AZFX01000023">
    <property type="protein sequence ID" value="KRM11781.1"/>
    <property type="molecule type" value="Genomic_DNA"/>
</dbReference>
<dbReference type="NCBIfam" id="TIGR01167">
    <property type="entry name" value="LPXTG_anchor"/>
    <property type="match status" value="1"/>
</dbReference>
<name>A0A0R1W2J1_9LACO</name>
<dbReference type="InterPro" id="IPR019931">
    <property type="entry name" value="LPXTG_anchor"/>
</dbReference>
<dbReference type="NCBIfam" id="TIGR04226">
    <property type="entry name" value="RrgB_K2N_iso_D2"/>
    <property type="match status" value="1"/>
</dbReference>
<evidence type="ECO:0000259" key="9">
    <source>
        <dbReference type="Pfam" id="PF17802"/>
    </source>
</evidence>
<dbReference type="InterPro" id="IPR041033">
    <property type="entry name" value="SpaA_PFL_dom_1"/>
</dbReference>
<evidence type="ECO:0000256" key="3">
    <source>
        <dbReference type="ARBA" id="ARBA00022729"/>
    </source>
</evidence>
<organism evidence="10 11">
    <name type="scientific">Lapidilactobacillus concavus DSM 17758</name>
    <dbReference type="NCBI Taxonomy" id="1423735"/>
    <lineage>
        <taxon>Bacteria</taxon>
        <taxon>Bacillati</taxon>
        <taxon>Bacillota</taxon>
        <taxon>Bacilli</taxon>
        <taxon>Lactobacillales</taxon>
        <taxon>Lactobacillaceae</taxon>
        <taxon>Lapidilactobacillus</taxon>
    </lineage>
</organism>
<proteinExistence type="predicted"/>
<dbReference type="InterPro" id="IPR013783">
    <property type="entry name" value="Ig-like_fold"/>
</dbReference>
<accession>A0A0R1W2J1</accession>
<dbReference type="AlphaFoldDB" id="A0A0R1W2J1"/>
<dbReference type="Pfam" id="PF00746">
    <property type="entry name" value="Gram_pos_anchor"/>
    <property type="match status" value="1"/>
</dbReference>
<gene>
    <name evidence="10" type="ORF">FC15_GL000815</name>
</gene>
<evidence type="ECO:0000313" key="11">
    <source>
        <dbReference type="Proteomes" id="UP000051315"/>
    </source>
</evidence>
<evidence type="ECO:0000259" key="7">
    <source>
        <dbReference type="Pfam" id="PF00746"/>
    </source>
</evidence>
<evidence type="ECO:0008006" key="12">
    <source>
        <dbReference type="Google" id="ProtNLM"/>
    </source>
</evidence>
<feature type="domain" description="SpaA-like prealbumin fold" evidence="9">
    <location>
        <begin position="339"/>
        <end position="436"/>
    </location>
</feature>
<keyword evidence="3" id="KW-0732">Signal</keyword>
<comment type="caution">
    <text evidence="10">The sequence shown here is derived from an EMBL/GenBank/DDBJ whole genome shotgun (WGS) entry which is preliminary data.</text>
</comment>
<dbReference type="Pfam" id="PF16555">
    <property type="entry name" value="GramPos_pilinD1"/>
    <property type="match status" value="1"/>
</dbReference>
<evidence type="ECO:0000256" key="5">
    <source>
        <dbReference type="SAM" id="MobiDB-lite"/>
    </source>
</evidence>
<dbReference type="Proteomes" id="UP000051315">
    <property type="component" value="Unassembled WGS sequence"/>
</dbReference>
<keyword evidence="2" id="KW-0964">Secreted</keyword>
<keyword evidence="4" id="KW-0572">Peptidoglycan-anchor</keyword>
<dbReference type="Pfam" id="PF17802">
    <property type="entry name" value="SpaA"/>
    <property type="match status" value="1"/>
</dbReference>
<dbReference type="InterPro" id="IPR048052">
    <property type="entry name" value="FM1-like"/>
</dbReference>
<dbReference type="PATRIC" id="fig|1423735.3.peg.849"/>
<dbReference type="Gene3D" id="2.60.40.740">
    <property type="match status" value="1"/>
</dbReference>
<evidence type="ECO:0000256" key="4">
    <source>
        <dbReference type="ARBA" id="ARBA00023088"/>
    </source>
</evidence>
<dbReference type="InterPro" id="IPR026466">
    <property type="entry name" value="Fim_isopep_form_D2_dom"/>
</dbReference>
<reference evidence="10 11" key="1">
    <citation type="journal article" date="2015" name="Genome Announc.">
        <title>Expanding the biotechnology potential of lactobacilli through comparative genomics of 213 strains and associated genera.</title>
        <authorList>
            <person name="Sun Z."/>
            <person name="Harris H.M."/>
            <person name="McCann A."/>
            <person name="Guo C."/>
            <person name="Argimon S."/>
            <person name="Zhang W."/>
            <person name="Yang X."/>
            <person name="Jeffery I.B."/>
            <person name="Cooney J.C."/>
            <person name="Kagawa T.F."/>
            <person name="Liu W."/>
            <person name="Song Y."/>
            <person name="Salvetti E."/>
            <person name="Wrobel A."/>
            <person name="Rasinkangas P."/>
            <person name="Parkhill J."/>
            <person name="Rea M.C."/>
            <person name="O'Sullivan O."/>
            <person name="Ritari J."/>
            <person name="Douillard F.P."/>
            <person name="Paul Ross R."/>
            <person name="Yang R."/>
            <person name="Briner A.E."/>
            <person name="Felis G.E."/>
            <person name="de Vos W.M."/>
            <person name="Barrangou R."/>
            <person name="Klaenhammer T.R."/>
            <person name="Caufield P.W."/>
            <person name="Cui Y."/>
            <person name="Zhang H."/>
            <person name="O'Toole P.W."/>
        </authorList>
    </citation>
    <scope>NUCLEOTIDE SEQUENCE [LARGE SCALE GENOMIC DNA]</scope>
    <source>
        <strain evidence="10 11">DSM 17758</strain>
    </source>
</reference>
<feature type="transmembrane region" description="Helical" evidence="6">
    <location>
        <begin position="490"/>
        <end position="507"/>
    </location>
</feature>
<keyword evidence="6" id="KW-1133">Transmembrane helix</keyword>
<evidence type="ECO:0000256" key="1">
    <source>
        <dbReference type="ARBA" id="ARBA00022512"/>
    </source>
</evidence>
<evidence type="ECO:0000259" key="8">
    <source>
        <dbReference type="Pfam" id="PF16555"/>
    </source>
</evidence>
<dbReference type="InterPro" id="IPR032364">
    <property type="entry name" value="GramPos_pilinD1_N"/>
</dbReference>
<dbReference type="RefSeq" id="WP_057823692.1">
    <property type="nucleotide sequence ID" value="NZ_AZFX01000023.1"/>
</dbReference>
<protein>
    <recommendedName>
        <fullName evidence="12">Gram-positive cocci surface proteins LPxTG domain-containing protein</fullName>
    </recommendedName>
</protein>
<evidence type="ECO:0000256" key="2">
    <source>
        <dbReference type="ARBA" id="ARBA00022525"/>
    </source>
</evidence>
<keyword evidence="6" id="KW-0812">Transmembrane</keyword>
<sequence>MNGRKIVNFILVAILTAVNFLTLFAAPRQVDAAPGDGQVTVNLHKLVFKPGQLPSGIQNDGTTATADLLQNGVPLADVTYQVYNVTERYAELRQEGPELTSEELYDMLKPTDGFQVGNDQTTNDEGLAKFTLDETTVVNGNHLNSVYLSHEASAPETITVMAPDMVLGLPAYRFDANTQSYTNEKLTEIHLYPKNEDPPSLDKVVDSDRNDFGIGESIPYKITTLIPAVISSLQQYYLVDIADENLELIPDSLKVSIEDLPDGVKPYEVSFTDESNFRIDFNVDELEDYANKEVTITYQMKLKRGAPADEWLINDSHIYVGAYRVDSSAQIITGGKRFVKTDLTNANRKLADAVFVVRNSSGYYLSLKEDGVWIPVSDQQLEDAAKNDLLTLTSDQLGEFDIQGLAYGKYQLVEVKAPDGYIRLTDPVDFIVAEKTYQDGDRLATGQVVHNIPQTVIDPPTVTDPQPPESGSQKPGLPGFLPQTGEMQSTLLILIGLGIIAIAGYLYKK</sequence>
<dbReference type="NCBIfam" id="NF033902">
    <property type="entry name" value="iso_D2_wall_anc"/>
    <property type="match status" value="1"/>
</dbReference>
<keyword evidence="11" id="KW-1185">Reference proteome</keyword>
<evidence type="ECO:0000256" key="6">
    <source>
        <dbReference type="SAM" id="Phobius"/>
    </source>
</evidence>
<keyword evidence="6" id="KW-0472">Membrane</keyword>
<feature type="region of interest" description="Disordered" evidence="5">
    <location>
        <begin position="455"/>
        <end position="480"/>
    </location>
</feature>
<dbReference type="Gene3D" id="2.60.40.10">
    <property type="entry name" value="Immunoglobulins"/>
    <property type="match status" value="2"/>
</dbReference>
<dbReference type="OrthoDB" id="3263741at2"/>
<feature type="domain" description="Gram-positive pilin subunit D1 N-terminal" evidence="8">
    <location>
        <begin position="37"/>
        <end position="196"/>
    </location>
</feature>
<evidence type="ECO:0000313" key="10">
    <source>
        <dbReference type="EMBL" id="KRM11781.1"/>
    </source>
</evidence>